<dbReference type="Pfam" id="PF04134">
    <property type="entry name" value="DCC1-like"/>
    <property type="match status" value="1"/>
</dbReference>
<dbReference type="OrthoDB" id="9180348at2"/>
<proteinExistence type="predicted"/>
<name>A0A545UEV2_9GAMM</name>
<evidence type="ECO:0000313" key="2">
    <source>
        <dbReference type="Proteomes" id="UP000315439"/>
    </source>
</evidence>
<dbReference type="RefSeq" id="WP_142893235.1">
    <property type="nucleotide sequence ID" value="NZ_ML660163.1"/>
</dbReference>
<evidence type="ECO:0000313" key="1">
    <source>
        <dbReference type="EMBL" id="TQV87994.1"/>
    </source>
</evidence>
<organism evidence="1 2">
    <name type="scientific">Aliikangiella coralliicola</name>
    <dbReference type="NCBI Taxonomy" id="2592383"/>
    <lineage>
        <taxon>Bacteria</taxon>
        <taxon>Pseudomonadati</taxon>
        <taxon>Pseudomonadota</taxon>
        <taxon>Gammaproteobacteria</taxon>
        <taxon>Oceanospirillales</taxon>
        <taxon>Pleioneaceae</taxon>
        <taxon>Aliikangiella</taxon>
    </lineage>
</organism>
<keyword evidence="2" id="KW-1185">Reference proteome</keyword>
<accession>A0A545UEV2</accession>
<dbReference type="GO" id="GO:0015035">
    <property type="term" value="F:protein-disulfide reductase activity"/>
    <property type="evidence" value="ECO:0007669"/>
    <property type="project" value="InterPro"/>
</dbReference>
<gene>
    <name evidence="1" type="ORF">FLL46_09270</name>
</gene>
<reference evidence="1 2" key="1">
    <citation type="submission" date="2019-07" db="EMBL/GenBank/DDBJ databases">
        <title>Draft genome for Aliikangiella sp. M105.</title>
        <authorList>
            <person name="Wang G."/>
        </authorList>
    </citation>
    <scope>NUCLEOTIDE SEQUENCE [LARGE SCALE GENOMIC DNA]</scope>
    <source>
        <strain evidence="1 2">M105</strain>
    </source>
</reference>
<dbReference type="InterPro" id="IPR007263">
    <property type="entry name" value="DCC1-like"/>
</dbReference>
<comment type="caution">
    <text evidence="1">The sequence shown here is derived from an EMBL/GenBank/DDBJ whole genome shotgun (WGS) entry which is preliminary data.</text>
</comment>
<dbReference type="Proteomes" id="UP000315439">
    <property type="component" value="Unassembled WGS sequence"/>
</dbReference>
<dbReference type="EMBL" id="VIKS01000005">
    <property type="protein sequence ID" value="TQV87994.1"/>
    <property type="molecule type" value="Genomic_DNA"/>
</dbReference>
<protein>
    <submittedName>
        <fullName evidence="1">DUF393 domain-containing protein</fullName>
    </submittedName>
</protein>
<sequence length="130" mass="15295">MKYKKMMLAYDKECPLCENYWRMVRIRKSVGKLELINAREDSDFIAQIREAGLDVDKGIVLKLDEQIYYGAEAVHILALLSSKVGWFNWVNFKLFSNEKLSRFIYPFLRGCRSLLLKVLGKSKINRKIKK</sequence>
<dbReference type="AlphaFoldDB" id="A0A545UEV2"/>